<dbReference type="KEGG" id="tsph:KIH39_00830"/>
<protein>
    <submittedName>
        <fullName evidence="6">tRNA (Adenine(22)-N(1))-methyltransferase TrmK</fullName>
    </submittedName>
</protein>
<evidence type="ECO:0000313" key="7">
    <source>
        <dbReference type="Proteomes" id="UP000676194"/>
    </source>
</evidence>
<dbReference type="InterPro" id="IPR017460">
    <property type="entry name" value="CHP03000_planctomycetes"/>
</dbReference>
<proteinExistence type="predicted"/>
<feature type="chain" id="PRO_5034839327" evidence="4">
    <location>
        <begin position="23"/>
        <end position="285"/>
    </location>
</feature>
<dbReference type="PANTHER" id="PTHR13610:SF11">
    <property type="entry name" value="METHYLTRANSFERASE DOMAIN-CONTAINING PROTEIN"/>
    <property type="match status" value="1"/>
</dbReference>
<dbReference type="InterPro" id="IPR026170">
    <property type="entry name" value="FAM173A/B"/>
</dbReference>
<dbReference type="Gene3D" id="3.40.50.150">
    <property type="entry name" value="Vaccinia Virus protein VP39"/>
    <property type="match status" value="1"/>
</dbReference>
<reference evidence="6" key="1">
    <citation type="submission" date="2021-05" db="EMBL/GenBank/DDBJ databases">
        <title>Complete genome sequence of the cellulolytic planctomycete Telmatocola sphagniphila SP2T and characterization of the first cellulase from planctomycetes.</title>
        <authorList>
            <person name="Rakitin A.L."/>
            <person name="Beletsky A.V."/>
            <person name="Naumoff D.G."/>
            <person name="Kulichevskaya I.S."/>
            <person name="Mardanov A.V."/>
            <person name="Ravin N.V."/>
            <person name="Dedysh S.N."/>
        </authorList>
    </citation>
    <scope>NUCLEOTIDE SEQUENCE</scope>
    <source>
        <strain evidence="6">SP2T</strain>
    </source>
</reference>
<name>A0A8E6B8J3_9BACT</name>
<evidence type="ECO:0000256" key="1">
    <source>
        <dbReference type="ARBA" id="ARBA00022603"/>
    </source>
</evidence>
<gene>
    <name evidence="6" type="ORF">KIH39_00830</name>
</gene>
<keyword evidence="1" id="KW-0489">Methyltransferase</keyword>
<keyword evidence="4" id="KW-0732">Signal</keyword>
<organism evidence="6 7">
    <name type="scientific">Telmatocola sphagniphila</name>
    <dbReference type="NCBI Taxonomy" id="1123043"/>
    <lineage>
        <taxon>Bacteria</taxon>
        <taxon>Pseudomonadati</taxon>
        <taxon>Planctomycetota</taxon>
        <taxon>Planctomycetia</taxon>
        <taxon>Gemmatales</taxon>
        <taxon>Gemmataceae</taxon>
    </lineage>
</organism>
<dbReference type="Proteomes" id="UP000676194">
    <property type="component" value="Chromosome"/>
</dbReference>
<feature type="domain" description="Methyltransferase" evidence="5">
    <location>
        <begin position="155"/>
        <end position="249"/>
    </location>
</feature>
<evidence type="ECO:0000259" key="5">
    <source>
        <dbReference type="Pfam" id="PF13649"/>
    </source>
</evidence>
<dbReference type="InterPro" id="IPR041698">
    <property type="entry name" value="Methyltransf_25"/>
</dbReference>
<dbReference type="PANTHER" id="PTHR13610">
    <property type="entry name" value="METHYLTRANSFERASE DOMAIN-CONTAINING PROTEIN"/>
    <property type="match status" value="1"/>
</dbReference>
<dbReference type="CDD" id="cd02440">
    <property type="entry name" value="AdoMet_MTases"/>
    <property type="match status" value="1"/>
</dbReference>
<dbReference type="EMBL" id="CP074694">
    <property type="protein sequence ID" value="QVL32493.1"/>
    <property type="molecule type" value="Genomic_DNA"/>
</dbReference>
<feature type="signal peptide" evidence="4">
    <location>
        <begin position="1"/>
        <end position="22"/>
    </location>
</feature>
<evidence type="ECO:0000313" key="6">
    <source>
        <dbReference type="EMBL" id="QVL32493.1"/>
    </source>
</evidence>
<evidence type="ECO:0000256" key="2">
    <source>
        <dbReference type="ARBA" id="ARBA00022679"/>
    </source>
</evidence>
<dbReference type="GO" id="GO:0032259">
    <property type="term" value="P:methylation"/>
    <property type="evidence" value="ECO:0007669"/>
    <property type="project" value="UniProtKB-KW"/>
</dbReference>
<dbReference type="GO" id="GO:0016279">
    <property type="term" value="F:protein-lysine N-methyltransferase activity"/>
    <property type="evidence" value="ECO:0007669"/>
    <property type="project" value="InterPro"/>
</dbReference>
<keyword evidence="2" id="KW-0808">Transferase</keyword>
<keyword evidence="3" id="KW-0949">S-adenosyl-L-methionine</keyword>
<accession>A0A8E6B8J3</accession>
<dbReference type="InterPro" id="IPR029063">
    <property type="entry name" value="SAM-dependent_MTases_sf"/>
</dbReference>
<dbReference type="Pfam" id="PF13649">
    <property type="entry name" value="Methyltransf_25"/>
    <property type="match status" value="1"/>
</dbReference>
<sequence>MSRYVALLVFPLVFLCSSGISAQDKKAPPSPPDPPTKAEMKVSKIQVIVPPNADVELSIDGKKLRTTGDVREFKTPALEAGKKYEYLIEALIVPNNYTKIRRPRKVTFKAGEDLTIDMTKEDKAVDKIEVRWVPTPDDIVDEMAKIAKVTKDDVVYDLGCGDGIMLIRSVKVMGAKRGVGIELKEDIVKQAKERVEKEGLKDKIEIRQGDILDVKDMSDASVVMLYIGDDLGARLEPVLRKTLKPGARVVSHRFLLGGWKPDKTVTVQGKDGDEYTIHLWEVPAK</sequence>
<evidence type="ECO:0000256" key="4">
    <source>
        <dbReference type="SAM" id="SignalP"/>
    </source>
</evidence>
<dbReference type="SUPFAM" id="SSF53335">
    <property type="entry name" value="S-adenosyl-L-methionine-dependent methyltransferases"/>
    <property type="match status" value="1"/>
</dbReference>
<evidence type="ECO:0000256" key="3">
    <source>
        <dbReference type="ARBA" id="ARBA00022691"/>
    </source>
</evidence>
<dbReference type="NCBIfam" id="TIGR03000">
    <property type="entry name" value="plancto_dom_1"/>
    <property type="match status" value="1"/>
</dbReference>
<keyword evidence="7" id="KW-1185">Reference proteome</keyword>
<dbReference type="RefSeq" id="WP_213497385.1">
    <property type="nucleotide sequence ID" value="NZ_CP074694.1"/>
</dbReference>
<dbReference type="AlphaFoldDB" id="A0A8E6B8J3"/>